<name>A0A9W7FST2_9STRA</name>
<keyword evidence="1" id="KW-0106">Calcium</keyword>
<evidence type="ECO:0000313" key="5">
    <source>
        <dbReference type="Proteomes" id="UP001165122"/>
    </source>
</evidence>
<feature type="region of interest" description="Disordered" evidence="2">
    <location>
        <begin position="444"/>
        <end position="465"/>
    </location>
</feature>
<dbReference type="Proteomes" id="UP001165122">
    <property type="component" value="Unassembled WGS sequence"/>
</dbReference>
<dbReference type="GO" id="GO:0005509">
    <property type="term" value="F:calcium ion binding"/>
    <property type="evidence" value="ECO:0007669"/>
    <property type="project" value="InterPro"/>
</dbReference>
<dbReference type="EMBL" id="BRXW01000332">
    <property type="protein sequence ID" value="GMI18412.1"/>
    <property type="molecule type" value="Genomic_DNA"/>
</dbReference>
<feature type="compositionally biased region" description="Gly residues" evidence="2">
    <location>
        <begin position="131"/>
        <end position="146"/>
    </location>
</feature>
<dbReference type="SMART" id="SM00054">
    <property type="entry name" value="EFh"/>
    <property type="match status" value="2"/>
</dbReference>
<dbReference type="InterPro" id="IPR011992">
    <property type="entry name" value="EF-hand-dom_pair"/>
</dbReference>
<evidence type="ECO:0000256" key="2">
    <source>
        <dbReference type="SAM" id="MobiDB-lite"/>
    </source>
</evidence>
<keyword evidence="5" id="KW-1185">Reference proteome</keyword>
<dbReference type="SUPFAM" id="SSF47473">
    <property type="entry name" value="EF-hand"/>
    <property type="match status" value="1"/>
</dbReference>
<reference evidence="5" key="1">
    <citation type="journal article" date="2023" name="Commun. Biol.">
        <title>Genome analysis of Parmales, the sister group of diatoms, reveals the evolutionary specialization of diatoms from phago-mixotrophs to photoautotrophs.</title>
        <authorList>
            <person name="Ban H."/>
            <person name="Sato S."/>
            <person name="Yoshikawa S."/>
            <person name="Yamada K."/>
            <person name="Nakamura Y."/>
            <person name="Ichinomiya M."/>
            <person name="Sato N."/>
            <person name="Blanc-Mathieu R."/>
            <person name="Endo H."/>
            <person name="Kuwata A."/>
            <person name="Ogata H."/>
        </authorList>
    </citation>
    <scope>NUCLEOTIDE SEQUENCE [LARGE SCALE GENOMIC DNA]</scope>
    <source>
        <strain evidence="5">NIES 3700</strain>
    </source>
</reference>
<feature type="compositionally biased region" description="Low complexity" evidence="2">
    <location>
        <begin position="193"/>
        <end position="206"/>
    </location>
</feature>
<comment type="caution">
    <text evidence="4">The sequence shown here is derived from an EMBL/GenBank/DDBJ whole genome shotgun (WGS) entry which is preliminary data.</text>
</comment>
<feature type="domain" description="EF-hand" evidence="3">
    <location>
        <begin position="493"/>
        <end position="528"/>
    </location>
</feature>
<dbReference type="PROSITE" id="PS50222">
    <property type="entry name" value="EF_HAND_2"/>
    <property type="match status" value="1"/>
</dbReference>
<dbReference type="PROSITE" id="PS00018">
    <property type="entry name" value="EF_HAND_1"/>
    <property type="match status" value="1"/>
</dbReference>
<feature type="compositionally biased region" description="Polar residues" evidence="2">
    <location>
        <begin position="452"/>
        <end position="461"/>
    </location>
</feature>
<dbReference type="Gene3D" id="1.10.238.10">
    <property type="entry name" value="EF-hand"/>
    <property type="match status" value="1"/>
</dbReference>
<feature type="region of interest" description="Disordered" evidence="2">
    <location>
        <begin position="21"/>
        <end position="220"/>
    </location>
</feature>
<dbReference type="InterPro" id="IPR018247">
    <property type="entry name" value="EF_Hand_1_Ca_BS"/>
</dbReference>
<proteinExistence type="predicted"/>
<evidence type="ECO:0000259" key="3">
    <source>
        <dbReference type="PROSITE" id="PS50222"/>
    </source>
</evidence>
<accession>A0A9W7FST2</accession>
<evidence type="ECO:0000256" key="1">
    <source>
        <dbReference type="ARBA" id="ARBA00022837"/>
    </source>
</evidence>
<feature type="compositionally biased region" description="Polar residues" evidence="2">
    <location>
        <begin position="68"/>
        <end position="78"/>
    </location>
</feature>
<sequence length="783" mass="86617">MLAFTPMTGMNQVPYLNRRESADRGIAPPVIQKHAPPPKHLMKRATSAQQRRAPPPVPGSNPSNSRPQQGWQQSNNPTSPRPEVVGLRSYHQTTKARRGSLTGSNDNPTFRDQMRTSILVPASGQRKKWGGGRLEGGRTGSGGGAMYGKKERSPRSVSAGGRRAKAQTVVKQVERRPSPLNAGRRSNQPSPSPATSQRQQQQYSPHNQPPHPPPSQSKADTDVTTLLMTRMVQDAQTLDDLRAQAAVAVNAETGAPILHGMIEEIIELFRNSSRVTLDSVNSLAEKITEKQVTIQQLLRENGELKTGTMQLSGVVKQLEDRDRDMEAQIMYMTSEVEDGNTYIASLESALNQKKTEVATMSEKMEASAEGFNELLKQEHEASEAAMLNLQMLRRSTKVGEAPQNPRADPRAQADALLQEMDAAMEQPISPLTGRKHPAGVHFSDNEGINIKPFSNSGSTPKSMKAGSYSLEEAADPQMPQKKLILRLHKYVVENQIDMSNQWKRMDINGDGFLSFDELYEALQGLGLQITFSDAKLVHKYIAKGKELVSLQEFFDQVETPPVVERKKIKVQKKTGAVKNLNMDETQLVETEYEYESMAPKMPKATFNEVGPQKALGQLAGNRNRLRSQDDRQGGWDGNISPKRANDTFGNIFEAQNFGKEQRKRAQSSFMFTEGGVTKFNLPEPPAEATNVLKKISSYIKHHNILMADAMHNIDIHADGYLNQVELKKAIITKIGCHISVAESMFVFRYLNGLGTAGDNDASILDLEAALLKYKPPKGKLIAD</sequence>
<protein>
    <recommendedName>
        <fullName evidence="3">EF-hand domain-containing protein</fullName>
    </recommendedName>
</protein>
<dbReference type="AlphaFoldDB" id="A0A9W7FST2"/>
<feature type="compositionally biased region" description="Polar residues" evidence="2">
    <location>
        <begin position="101"/>
        <end position="110"/>
    </location>
</feature>
<gene>
    <name evidence="4" type="ORF">TrLO_g15681</name>
</gene>
<organism evidence="4 5">
    <name type="scientific">Triparma laevis f. longispina</name>
    <dbReference type="NCBI Taxonomy" id="1714387"/>
    <lineage>
        <taxon>Eukaryota</taxon>
        <taxon>Sar</taxon>
        <taxon>Stramenopiles</taxon>
        <taxon>Ochrophyta</taxon>
        <taxon>Bolidophyceae</taxon>
        <taxon>Parmales</taxon>
        <taxon>Triparmaceae</taxon>
        <taxon>Triparma</taxon>
    </lineage>
</organism>
<evidence type="ECO:0000313" key="4">
    <source>
        <dbReference type="EMBL" id="GMI18412.1"/>
    </source>
</evidence>
<dbReference type="OrthoDB" id="205908at2759"/>
<dbReference type="InterPro" id="IPR002048">
    <property type="entry name" value="EF_hand_dom"/>
</dbReference>